<protein>
    <submittedName>
        <fullName evidence="2">Putative secreted protein</fullName>
    </submittedName>
</protein>
<feature type="signal peptide" evidence="1">
    <location>
        <begin position="1"/>
        <end position="24"/>
    </location>
</feature>
<evidence type="ECO:0000256" key="1">
    <source>
        <dbReference type="SAM" id="SignalP"/>
    </source>
</evidence>
<dbReference type="AlphaFoldDB" id="A0A023G3D9"/>
<reference evidence="2" key="1">
    <citation type="submission" date="2014-03" db="EMBL/GenBank/DDBJ databases">
        <title>The sialotranscriptome of Amblyomma triste, Amblyomma parvum and Amblyomma cajennense ticks, uncovered by 454-based RNA-seq.</title>
        <authorList>
            <person name="Garcia G.R."/>
            <person name="Gardinassi L.G."/>
            <person name="Ribeiro J.M."/>
            <person name="Anatriello E."/>
            <person name="Ferreira B.R."/>
            <person name="Moreira H.N."/>
            <person name="Mafra C."/>
            <person name="Olegario M.M."/>
            <person name="Szabo P.J."/>
            <person name="Miranda-Santos I.K."/>
            <person name="Maruyama S.R."/>
        </authorList>
    </citation>
    <scope>NUCLEOTIDE SEQUENCE</scope>
    <source>
        <strain evidence="2">Mato Grasso do Sul</strain>
        <tissue evidence="2">Salivary glands</tissue>
    </source>
</reference>
<organism evidence="2">
    <name type="scientific">Amblyomma triste</name>
    <name type="common">Neotropical tick</name>
    <dbReference type="NCBI Taxonomy" id="251400"/>
    <lineage>
        <taxon>Eukaryota</taxon>
        <taxon>Metazoa</taxon>
        <taxon>Ecdysozoa</taxon>
        <taxon>Arthropoda</taxon>
        <taxon>Chelicerata</taxon>
        <taxon>Arachnida</taxon>
        <taxon>Acari</taxon>
        <taxon>Parasitiformes</taxon>
        <taxon>Ixodida</taxon>
        <taxon>Ixodoidea</taxon>
        <taxon>Ixodidae</taxon>
        <taxon>Amblyomminae</taxon>
        <taxon>Amblyomma</taxon>
    </lineage>
</organism>
<dbReference type="EMBL" id="GBBM01007993">
    <property type="protein sequence ID" value="JAC27425.1"/>
    <property type="molecule type" value="mRNA"/>
</dbReference>
<proteinExistence type="evidence at transcript level"/>
<evidence type="ECO:0000313" key="2">
    <source>
        <dbReference type="EMBL" id="JAC27425.1"/>
    </source>
</evidence>
<keyword evidence="1" id="KW-0732">Signal</keyword>
<sequence length="79" mass="8530">MLTFKLPCILLLLGLLCLPEQAASSAKEQCPQNPGTHVNYTCVGQVCPMDRLCPSPCTCRGWNFYACYGHCALPVGPKG</sequence>
<name>A0A023G3D9_AMBTT</name>
<accession>A0A023G3D9</accession>
<feature type="chain" id="PRO_5001520543" evidence="1">
    <location>
        <begin position="25"/>
        <end position="79"/>
    </location>
</feature>